<reference evidence="1" key="1">
    <citation type="submission" date="2020-06" db="EMBL/GenBank/DDBJ databases">
        <title>Novel chitinolytic bacterium.</title>
        <authorList>
            <person name="Ungkulpasvich U."/>
            <person name="Kosugi A."/>
            <person name="Uke A."/>
        </authorList>
    </citation>
    <scope>NUCLEOTIDE SEQUENCE</scope>
    <source>
        <strain evidence="1">UUS1-1</strain>
    </source>
</reference>
<protein>
    <submittedName>
        <fullName evidence="1">DUF2935 domain-containing protein</fullName>
    </submittedName>
</protein>
<dbReference type="Pfam" id="PF11155">
    <property type="entry name" value="DUF2935"/>
    <property type="match status" value="2"/>
</dbReference>
<accession>A0A8J6HWR8</accession>
<dbReference type="Proteomes" id="UP000657177">
    <property type="component" value="Unassembled WGS sequence"/>
</dbReference>
<dbReference type="AlphaFoldDB" id="A0A8J6HWR8"/>
<gene>
    <name evidence="1" type="ORF">G5B42_04060</name>
</gene>
<proteinExistence type="predicted"/>
<dbReference type="InterPro" id="IPR021328">
    <property type="entry name" value="CotB-like"/>
</dbReference>
<evidence type="ECO:0000313" key="1">
    <source>
        <dbReference type="EMBL" id="MBA2132717.1"/>
    </source>
</evidence>
<dbReference type="Gene3D" id="1.20.1260.120">
    <property type="entry name" value="Protein of unknown function DUF2935"/>
    <property type="match status" value="1"/>
</dbReference>
<evidence type="ECO:0000313" key="2">
    <source>
        <dbReference type="Proteomes" id="UP000657177"/>
    </source>
</evidence>
<dbReference type="EMBL" id="JAAKDE010000007">
    <property type="protein sequence ID" value="MBA2132717.1"/>
    <property type="molecule type" value="Genomic_DNA"/>
</dbReference>
<sequence length="292" mass="33631">MRPIKDRNDFVTESLRQDRFWTQIMSEHALFIREGLPCMETALIEEARQLEEIFAGLKARADQTPSDRAAVCALNQDIIKALDRIIEFKTFVLKRMITCRLGGFNYPLLLDHIRREAIRFRANLLKLNNNIQTPLAELALEEEIFWLRIMGDHARFIAHLLDPSERPLVRRATQFGMNFETLRLQGEDLQSMLVPRDYENHLLPADMMGQPLPPGFGNLKEPFVIPRLQRFNGEVIAATMEIRDFKAVALELVETCKVLSLISPLLASHVLREAEMALADLGRIEQELNMNK</sequence>
<dbReference type="RefSeq" id="WP_181339171.1">
    <property type="nucleotide sequence ID" value="NZ_JAAKDE010000007.1"/>
</dbReference>
<organism evidence="1 2">
    <name type="scientific">Capillibacterium thermochitinicola</name>
    <dbReference type="NCBI Taxonomy" id="2699427"/>
    <lineage>
        <taxon>Bacteria</taxon>
        <taxon>Bacillati</taxon>
        <taxon>Bacillota</taxon>
        <taxon>Capillibacterium</taxon>
    </lineage>
</organism>
<keyword evidence="2" id="KW-1185">Reference proteome</keyword>
<comment type="caution">
    <text evidence="1">The sequence shown here is derived from an EMBL/GenBank/DDBJ whole genome shotgun (WGS) entry which is preliminary data.</text>
</comment>
<name>A0A8J6HWR8_9FIRM</name>
<dbReference type="SUPFAM" id="SSF158430">
    <property type="entry name" value="Bacillus cereus metalloprotein-like"/>
    <property type="match status" value="2"/>
</dbReference>